<evidence type="ECO:0000256" key="3">
    <source>
        <dbReference type="ARBA" id="ARBA00022989"/>
    </source>
</evidence>
<dbReference type="EMBL" id="AZCX01000005">
    <property type="protein sequence ID" value="KRK47933.1"/>
    <property type="molecule type" value="Genomic_DNA"/>
</dbReference>
<evidence type="ECO:0000256" key="2">
    <source>
        <dbReference type="ARBA" id="ARBA00022692"/>
    </source>
</evidence>
<feature type="transmembrane region" description="Helical" evidence="5">
    <location>
        <begin position="174"/>
        <end position="195"/>
    </location>
</feature>
<gene>
    <name evidence="8" type="ORF">FC96_GL002138</name>
</gene>
<name>A0A0R1HMC8_9LACO</name>
<evidence type="ECO:0000256" key="5">
    <source>
        <dbReference type="SAM" id="Phobius"/>
    </source>
</evidence>
<dbReference type="InterPro" id="IPR006976">
    <property type="entry name" value="VanZ-like"/>
</dbReference>
<feature type="domain" description="RDD" evidence="7">
    <location>
        <begin position="219"/>
        <end position="321"/>
    </location>
</feature>
<evidence type="ECO:0000313" key="8">
    <source>
        <dbReference type="EMBL" id="KRK47933.1"/>
    </source>
</evidence>
<dbReference type="PATRIC" id="fig|1302272.5.peg.2186"/>
<comment type="caution">
    <text evidence="8">The sequence shown here is derived from an EMBL/GenBank/DDBJ whole genome shotgun (WGS) entry which is preliminary data.</text>
</comment>
<evidence type="ECO:0000256" key="4">
    <source>
        <dbReference type="ARBA" id="ARBA00023136"/>
    </source>
</evidence>
<organism evidence="8 9">
    <name type="scientific">Secundilactobacillus kimchicus JCM 15530</name>
    <dbReference type="NCBI Taxonomy" id="1302272"/>
    <lineage>
        <taxon>Bacteria</taxon>
        <taxon>Bacillati</taxon>
        <taxon>Bacillota</taxon>
        <taxon>Bacilli</taxon>
        <taxon>Lactobacillales</taxon>
        <taxon>Lactobacillaceae</taxon>
        <taxon>Secundilactobacillus</taxon>
    </lineage>
</organism>
<comment type="subcellular location">
    <subcellularLocation>
        <location evidence="1">Membrane</location>
        <topology evidence="1">Multi-pass membrane protein</topology>
    </subcellularLocation>
</comment>
<dbReference type="AlphaFoldDB" id="A0A0R1HMC8"/>
<feature type="transmembrane region" description="Helical" evidence="5">
    <location>
        <begin position="330"/>
        <end position="354"/>
    </location>
</feature>
<feature type="domain" description="VanZ-like" evidence="6">
    <location>
        <begin position="48"/>
        <end position="190"/>
    </location>
</feature>
<feature type="transmembrane region" description="Helical" evidence="5">
    <location>
        <begin position="43"/>
        <end position="63"/>
    </location>
</feature>
<sequence>MGVYFYDIKLAVVFFPLVAILITFPFLLVHYHRFGAISRWSILMLYSFVFYMMCAYFLIVFPLPSVAAVAKLTTPEYNLRPLLFIHEFMAYNPFRLSDPATWLAAIKAPTLIQPLFNIFLTVPFGVFLRVYFRRPWWQVVLLSFTLSLFFELTQLSGLYGIYPRPYRLFDVDDLLLNTTGGWLGFGLGRLVLPLLPSSAHTMAKLQRRSHVVSSFRHATAAVVDWIFVLVATILLQLALGVMHVELGNLSPVLWPVAVGLVILLPELIWHQTIGQRAVHIKLVASNPQERLAAKNVVLRTLIGFSLVGVWTIVEVVLAELKLPLVLSDRVAFGLLAYTGLNFLVMGLDVLVDIFRPSHDLFFERWSGTRLVSTY</sequence>
<keyword evidence="4 5" id="KW-0472">Membrane</keyword>
<protein>
    <recommendedName>
        <fullName evidence="10">VanZ family protein</fullName>
    </recommendedName>
</protein>
<keyword evidence="9" id="KW-1185">Reference proteome</keyword>
<feature type="transmembrane region" description="Helical" evidence="5">
    <location>
        <begin position="111"/>
        <end position="132"/>
    </location>
</feature>
<dbReference type="PANTHER" id="PTHR36834">
    <property type="entry name" value="MEMBRANE PROTEIN-RELATED"/>
    <property type="match status" value="1"/>
</dbReference>
<feature type="transmembrane region" description="Helical" evidence="5">
    <location>
        <begin position="296"/>
        <end position="318"/>
    </location>
</feature>
<evidence type="ECO:0000259" key="7">
    <source>
        <dbReference type="Pfam" id="PF06271"/>
    </source>
</evidence>
<dbReference type="Pfam" id="PF06271">
    <property type="entry name" value="RDD"/>
    <property type="match status" value="1"/>
</dbReference>
<dbReference type="PANTHER" id="PTHR36834:SF1">
    <property type="entry name" value="INTEGRAL MEMBRANE PROTEIN"/>
    <property type="match status" value="1"/>
</dbReference>
<evidence type="ECO:0000256" key="1">
    <source>
        <dbReference type="ARBA" id="ARBA00004141"/>
    </source>
</evidence>
<evidence type="ECO:0000259" key="6">
    <source>
        <dbReference type="Pfam" id="PF04892"/>
    </source>
</evidence>
<dbReference type="GO" id="GO:0016020">
    <property type="term" value="C:membrane"/>
    <property type="evidence" value="ECO:0007669"/>
    <property type="project" value="UniProtKB-SubCell"/>
</dbReference>
<feature type="transmembrane region" description="Helical" evidence="5">
    <location>
        <begin position="139"/>
        <end position="162"/>
    </location>
</feature>
<reference evidence="8 9" key="1">
    <citation type="journal article" date="2015" name="Genome Announc.">
        <title>Expanding the biotechnology potential of lactobacilli through comparative genomics of 213 strains and associated genera.</title>
        <authorList>
            <person name="Sun Z."/>
            <person name="Harris H.M."/>
            <person name="McCann A."/>
            <person name="Guo C."/>
            <person name="Argimon S."/>
            <person name="Zhang W."/>
            <person name="Yang X."/>
            <person name="Jeffery I.B."/>
            <person name="Cooney J.C."/>
            <person name="Kagawa T.F."/>
            <person name="Liu W."/>
            <person name="Song Y."/>
            <person name="Salvetti E."/>
            <person name="Wrobel A."/>
            <person name="Rasinkangas P."/>
            <person name="Parkhill J."/>
            <person name="Rea M.C."/>
            <person name="O'Sullivan O."/>
            <person name="Ritari J."/>
            <person name="Douillard F.P."/>
            <person name="Paul Ross R."/>
            <person name="Yang R."/>
            <person name="Briner A.E."/>
            <person name="Felis G.E."/>
            <person name="de Vos W.M."/>
            <person name="Barrangou R."/>
            <person name="Klaenhammer T.R."/>
            <person name="Caufield P.W."/>
            <person name="Cui Y."/>
            <person name="Zhang H."/>
            <person name="O'Toole P.W."/>
        </authorList>
    </citation>
    <scope>NUCLEOTIDE SEQUENCE [LARGE SCALE GENOMIC DNA]</scope>
    <source>
        <strain evidence="8 9">JCM 15530</strain>
    </source>
</reference>
<dbReference type="InterPro" id="IPR053150">
    <property type="entry name" value="Teicoplanin_resist-assoc"/>
</dbReference>
<evidence type="ECO:0008006" key="10">
    <source>
        <dbReference type="Google" id="ProtNLM"/>
    </source>
</evidence>
<keyword evidence="2 5" id="KW-0812">Transmembrane</keyword>
<dbReference type="Pfam" id="PF04892">
    <property type="entry name" value="VanZ"/>
    <property type="match status" value="1"/>
</dbReference>
<proteinExistence type="predicted"/>
<dbReference type="RefSeq" id="WP_056942642.1">
    <property type="nucleotide sequence ID" value="NZ_AZCX01000005.1"/>
</dbReference>
<keyword evidence="3 5" id="KW-1133">Transmembrane helix</keyword>
<evidence type="ECO:0000313" key="9">
    <source>
        <dbReference type="Proteomes" id="UP000050911"/>
    </source>
</evidence>
<dbReference type="Proteomes" id="UP000050911">
    <property type="component" value="Unassembled WGS sequence"/>
</dbReference>
<feature type="transmembrane region" description="Helical" evidence="5">
    <location>
        <begin position="215"/>
        <end position="239"/>
    </location>
</feature>
<feature type="transmembrane region" description="Helical" evidence="5">
    <location>
        <begin position="251"/>
        <end position="269"/>
    </location>
</feature>
<dbReference type="STRING" id="1302272.FC96_GL002138"/>
<accession>A0A0R1HMC8</accession>
<dbReference type="OrthoDB" id="4822551at2"/>
<dbReference type="InterPro" id="IPR010432">
    <property type="entry name" value="RDD"/>
</dbReference>
<feature type="transmembrane region" description="Helical" evidence="5">
    <location>
        <begin position="12"/>
        <end position="31"/>
    </location>
</feature>